<dbReference type="RefSeq" id="WP_061607402.1">
    <property type="nucleotide sequence ID" value="NZ_JEMA01000372.1"/>
</dbReference>
<feature type="region of interest" description="Disordered" evidence="1">
    <location>
        <begin position="1"/>
        <end position="40"/>
    </location>
</feature>
<dbReference type="AlphaFoldDB" id="A0A150QTG2"/>
<feature type="region of interest" description="Disordered" evidence="1">
    <location>
        <begin position="168"/>
        <end position="205"/>
    </location>
</feature>
<proteinExistence type="predicted"/>
<reference evidence="2 3" key="1">
    <citation type="submission" date="2014-02" db="EMBL/GenBank/DDBJ databases">
        <title>The small core and large imbalanced accessory genome model reveals a collaborative survival strategy of Sorangium cellulosum strains in nature.</title>
        <authorList>
            <person name="Han K."/>
            <person name="Peng R."/>
            <person name="Blom J."/>
            <person name="Li Y.-Z."/>
        </authorList>
    </citation>
    <scope>NUCLEOTIDE SEQUENCE [LARGE SCALE GENOMIC DNA]</scope>
    <source>
        <strain evidence="2 3">So0008-312</strain>
    </source>
</reference>
<evidence type="ECO:0000313" key="2">
    <source>
        <dbReference type="EMBL" id="KYF70858.1"/>
    </source>
</evidence>
<name>A0A150QTG2_SORCE</name>
<gene>
    <name evidence="2" type="ORF">BE15_30600</name>
</gene>
<evidence type="ECO:0000313" key="3">
    <source>
        <dbReference type="Proteomes" id="UP000075260"/>
    </source>
</evidence>
<protein>
    <submittedName>
        <fullName evidence="2">Uncharacterized protein</fullName>
    </submittedName>
</protein>
<dbReference type="Proteomes" id="UP000075260">
    <property type="component" value="Unassembled WGS sequence"/>
</dbReference>
<evidence type="ECO:0000256" key="1">
    <source>
        <dbReference type="SAM" id="MobiDB-lite"/>
    </source>
</evidence>
<sequence length="740" mass="79028">MAARKTSVTKTKREGVTAGSEASPPGGAKQPPAKRTTKRDGGFPFLFYGRLPTDFGDHVTGHPYEIRFAEAPDDAGRAALARAFEQAAHGTLVEPPPANQPWLWSGPWALVRLFESSGTPGPDEPGFTKYFDHVEKVLRALHQVRPITEVVYGFASGHGLSSWDRFTEEHKPAPEPHPPAGGYHRAFGAPRKAPDLPATEAPSLPPATPDAAFEAARAAARDELTRAEADRRLKQAAAKGGIALMPIEERDVPPPPEAPAWMTAACEALAPPRPRQPPTPRWHIERAATGAYVALISPDATRNILAVVDAEGPPPRTVDLPRLAGRRVLRLRPDGGAALYADARSLFEVSLPEVRARILWTVEHAPGDDDWVEALYLPDGRIAASTTRGLHLLARDETELRPADFVPLPGDYHELAITSDGRFLVATTASGTAGTTVFGLRDAELRVIGMIKQEARGPFARGGRLFVDSKGKLAEIVRLDAAYEAAFAAPTGDPPRVRLAAEAAALLERGEVALVPVDDVPPAEPIPAAVRARFDDALGVHVVAGAGGSYLALVHHGSRGGKSDVRVALLASTDDTPRPLELPSGGYRLLSLSRDGTRALLCAIPPNNVLEIALPSGQVRWLTRREAYGGAYAPGDRVVLFGPHFGLELFERQAEGLAKISDVPMAEAAELASAFDGEVVATRTPGGDVAIFTVSEAGFALVAQLKERVAHIYARGDRLFATVEGVRCEIRGVPRPAARP</sequence>
<accession>A0A150QTG2</accession>
<dbReference type="EMBL" id="JEMA01000372">
    <property type="protein sequence ID" value="KYF70858.1"/>
    <property type="molecule type" value="Genomic_DNA"/>
</dbReference>
<dbReference type="SUPFAM" id="SSF69304">
    <property type="entry name" value="Tricorn protease N-terminal domain"/>
    <property type="match status" value="1"/>
</dbReference>
<comment type="caution">
    <text evidence="2">The sequence shown here is derived from an EMBL/GenBank/DDBJ whole genome shotgun (WGS) entry which is preliminary data.</text>
</comment>
<organism evidence="2 3">
    <name type="scientific">Sorangium cellulosum</name>
    <name type="common">Polyangium cellulosum</name>
    <dbReference type="NCBI Taxonomy" id="56"/>
    <lineage>
        <taxon>Bacteria</taxon>
        <taxon>Pseudomonadati</taxon>
        <taxon>Myxococcota</taxon>
        <taxon>Polyangia</taxon>
        <taxon>Polyangiales</taxon>
        <taxon>Polyangiaceae</taxon>
        <taxon>Sorangium</taxon>
    </lineage>
</organism>